<evidence type="ECO:0000256" key="1">
    <source>
        <dbReference type="SAM" id="MobiDB-lite"/>
    </source>
</evidence>
<name>A0ABT2AMD8_9BURK</name>
<accession>A0ABT2AMD8</accession>
<sequence>MDFSEMQADGIIRWRPVATLLRSIRQLRVYASNLGHSRYIRASNVTAKERPNMRKIFLLGAIAILSACSDKSAAPAGTTSGNEAPSLPAQDIPAPTASTPAPAPASKVLSADGIGAIRFGMKLAEAEQAAGKATLPEPFDPVCSMVRFASVPKLRFMVEEGVVTRADAEPGVGNAVGVAVGDTLAQVREKHPDAQVSTHKYDKNGHYVTFPNADGKAAIILEESGGKVSKVRAGLQPAVAYVETCG</sequence>
<keyword evidence="3" id="KW-1185">Reference proteome</keyword>
<dbReference type="RefSeq" id="WP_258828359.1">
    <property type="nucleotide sequence ID" value="NZ_JANUHA010000008.1"/>
</dbReference>
<organism evidence="2 3">
    <name type="scientific">Massilia agri</name>
    <dbReference type="NCBI Taxonomy" id="1886785"/>
    <lineage>
        <taxon>Bacteria</taxon>
        <taxon>Pseudomonadati</taxon>
        <taxon>Pseudomonadota</taxon>
        <taxon>Betaproteobacteria</taxon>
        <taxon>Burkholderiales</taxon>
        <taxon>Oxalobacteraceae</taxon>
        <taxon>Telluria group</taxon>
        <taxon>Massilia</taxon>
    </lineage>
</organism>
<dbReference type="Proteomes" id="UP001206572">
    <property type="component" value="Unassembled WGS sequence"/>
</dbReference>
<protein>
    <submittedName>
        <fullName evidence="2">Uncharacterized protein</fullName>
    </submittedName>
</protein>
<proteinExistence type="predicted"/>
<feature type="region of interest" description="Disordered" evidence="1">
    <location>
        <begin position="74"/>
        <end position="105"/>
    </location>
</feature>
<comment type="caution">
    <text evidence="2">The sequence shown here is derived from an EMBL/GenBank/DDBJ whole genome shotgun (WGS) entry which is preliminary data.</text>
</comment>
<dbReference type="EMBL" id="JANUHA010000008">
    <property type="protein sequence ID" value="MCS0597335.1"/>
    <property type="molecule type" value="Genomic_DNA"/>
</dbReference>
<reference evidence="2 3" key="1">
    <citation type="submission" date="2022-08" db="EMBL/GenBank/DDBJ databases">
        <title>Reclassification of Massilia species as members of the genera Telluria, Duganella, Pseudoduganella, Mokoshia gen. nov. and Zemynaea gen. nov. using orthogonal and non-orthogonal genome-based approaches.</title>
        <authorList>
            <person name="Bowman J.P."/>
        </authorList>
    </citation>
    <scope>NUCLEOTIDE SEQUENCE [LARGE SCALE GENOMIC DNA]</scope>
    <source>
        <strain evidence="2 3">JCM 31661</strain>
    </source>
</reference>
<gene>
    <name evidence="2" type="ORF">NX780_13360</name>
</gene>
<evidence type="ECO:0000313" key="3">
    <source>
        <dbReference type="Proteomes" id="UP001206572"/>
    </source>
</evidence>
<evidence type="ECO:0000313" key="2">
    <source>
        <dbReference type="EMBL" id="MCS0597335.1"/>
    </source>
</evidence>
<feature type="compositionally biased region" description="Low complexity" evidence="1">
    <location>
        <begin position="93"/>
        <end position="105"/>
    </location>
</feature>